<dbReference type="OrthoDB" id="9794782at2"/>
<dbReference type="InterPro" id="IPR014729">
    <property type="entry name" value="Rossmann-like_a/b/a_fold"/>
</dbReference>
<evidence type="ECO:0000256" key="1">
    <source>
        <dbReference type="ARBA" id="ARBA00008791"/>
    </source>
</evidence>
<evidence type="ECO:0000313" key="4">
    <source>
        <dbReference type="Proteomes" id="UP000006346"/>
    </source>
</evidence>
<dbReference type="Pfam" id="PF00582">
    <property type="entry name" value="Usp"/>
    <property type="match status" value="1"/>
</dbReference>
<comment type="similarity">
    <text evidence="1">Belongs to the universal stress protein A family.</text>
</comment>
<dbReference type="Proteomes" id="UP000006346">
    <property type="component" value="Chromosome"/>
</dbReference>
<dbReference type="KEGG" id="dor:Desor_4629"/>
<dbReference type="STRING" id="768706.Desor_4629"/>
<gene>
    <name evidence="3" type="ordered locus">Desor_4629</name>
</gene>
<dbReference type="AlphaFoldDB" id="G7WE57"/>
<dbReference type="PRINTS" id="PR01438">
    <property type="entry name" value="UNVRSLSTRESS"/>
</dbReference>
<dbReference type="eggNOG" id="COG0589">
    <property type="taxonomic scope" value="Bacteria"/>
</dbReference>
<dbReference type="PANTHER" id="PTHR46268:SF6">
    <property type="entry name" value="UNIVERSAL STRESS PROTEIN UP12"/>
    <property type="match status" value="1"/>
</dbReference>
<name>G7WE57_DESOD</name>
<dbReference type="InterPro" id="IPR006015">
    <property type="entry name" value="Universal_stress_UspA"/>
</dbReference>
<dbReference type="SUPFAM" id="SSF52402">
    <property type="entry name" value="Adenine nucleotide alpha hydrolases-like"/>
    <property type="match status" value="1"/>
</dbReference>
<protein>
    <submittedName>
        <fullName evidence="3">Universal stress protein UspA-like protein</fullName>
    </submittedName>
</protein>
<dbReference type="EMBL" id="CP003108">
    <property type="protein sequence ID" value="AET70033.1"/>
    <property type="molecule type" value="Genomic_DNA"/>
</dbReference>
<feature type="domain" description="UspA" evidence="2">
    <location>
        <begin position="1"/>
        <end position="140"/>
    </location>
</feature>
<dbReference type="InterPro" id="IPR006016">
    <property type="entry name" value="UspA"/>
</dbReference>
<dbReference type="PATRIC" id="fig|768706.3.peg.4708"/>
<proteinExistence type="inferred from homology"/>
<dbReference type="PANTHER" id="PTHR46268">
    <property type="entry name" value="STRESS RESPONSE PROTEIN NHAX"/>
    <property type="match status" value="1"/>
</dbReference>
<dbReference type="RefSeq" id="WP_014186840.1">
    <property type="nucleotide sequence ID" value="NC_016584.1"/>
</dbReference>
<organism evidence="3 4">
    <name type="scientific">Desulfosporosinus orientis (strain ATCC 19365 / DSM 765 / NCIMB 8382 / VKM B-1628 / Singapore I)</name>
    <name type="common">Desulfotomaculum orientis</name>
    <dbReference type="NCBI Taxonomy" id="768706"/>
    <lineage>
        <taxon>Bacteria</taxon>
        <taxon>Bacillati</taxon>
        <taxon>Bacillota</taxon>
        <taxon>Clostridia</taxon>
        <taxon>Eubacteriales</taxon>
        <taxon>Desulfitobacteriaceae</taxon>
        <taxon>Desulfosporosinus</taxon>
    </lineage>
</organism>
<evidence type="ECO:0000313" key="3">
    <source>
        <dbReference type="EMBL" id="AET70033.1"/>
    </source>
</evidence>
<evidence type="ECO:0000259" key="2">
    <source>
        <dbReference type="Pfam" id="PF00582"/>
    </source>
</evidence>
<reference evidence="3 4" key="2">
    <citation type="journal article" date="2012" name="J. Bacteriol.">
        <title>Complete genome sequences of Desulfosporosinus orientis DSM765T, Desulfosporosinus youngiae DSM17734T, Desulfosporosinus meridiei DSM13257T, and Desulfosporosinus acidiphilus DSM22704T.</title>
        <authorList>
            <person name="Pester M."/>
            <person name="Brambilla E."/>
            <person name="Alazard D."/>
            <person name="Rattei T."/>
            <person name="Weinmaier T."/>
            <person name="Han J."/>
            <person name="Lucas S."/>
            <person name="Lapidus A."/>
            <person name="Cheng J.F."/>
            <person name="Goodwin L."/>
            <person name="Pitluck S."/>
            <person name="Peters L."/>
            <person name="Ovchinnikova G."/>
            <person name="Teshima H."/>
            <person name="Detter J.C."/>
            <person name="Han C.S."/>
            <person name="Tapia R."/>
            <person name="Land M.L."/>
            <person name="Hauser L."/>
            <person name="Kyrpides N.C."/>
            <person name="Ivanova N.N."/>
            <person name="Pagani I."/>
            <person name="Huntmann M."/>
            <person name="Wei C.L."/>
            <person name="Davenport K.W."/>
            <person name="Daligault H."/>
            <person name="Chain P.S."/>
            <person name="Chen A."/>
            <person name="Mavromatis K."/>
            <person name="Markowitz V."/>
            <person name="Szeto E."/>
            <person name="Mikhailova N."/>
            <person name="Pati A."/>
            <person name="Wagner M."/>
            <person name="Woyke T."/>
            <person name="Ollivier B."/>
            <person name="Klenk H.P."/>
            <person name="Spring S."/>
            <person name="Loy A."/>
        </authorList>
    </citation>
    <scope>NUCLEOTIDE SEQUENCE [LARGE SCALE GENOMIC DNA]</scope>
    <source>
        <strain evidence="4">ATCC 19365 / DSM 765 / NCIMB 8382 / VKM B-1628</strain>
    </source>
</reference>
<reference evidence="4" key="1">
    <citation type="submission" date="2011-11" db="EMBL/GenBank/DDBJ databases">
        <title>Complete sequence of Desulfosporosinus orientis DSM 765.</title>
        <authorList>
            <person name="Lucas S."/>
            <person name="Han J."/>
            <person name="Lapidus A."/>
            <person name="Cheng J.-F."/>
            <person name="Goodwin L."/>
            <person name="Pitluck S."/>
            <person name="Peters L."/>
            <person name="Ovchinnikova G."/>
            <person name="Teshima H."/>
            <person name="Detter J.C."/>
            <person name="Han C."/>
            <person name="Tapia R."/>
            <person name="Land M."/>
            <person name="Hauser L."/>
            <person name="Kyrpides N."/>
            <person name="Ivanova N."/>
            <person name="Pagani I."/>
            <person name="Pester M."/>
            <person name="Spring S."/>
            <person name="Ollivier B."/>
            <person name="Rattei T."/>
            <person name="Klenk H.-P."/>
            <person name="Wagner M."/>
            <person name="Loy A."/>
            <person name="Woyke T."/>
        </authorList>
    </citation>
    <scope>NUCLEOTIDE SEQUENCE [LARGE SCALE GENOMIC DNA]</scope>
    <source>
        <strain evidence="4">ATCC 19365 / DSM 765 / NCIMB 8382 / VKM B-1628</strain>
    </source>
</reference>
<dbReference type="Gene3D" id="3.40.50.620">
    <property type="entry name" value="HUPs"/>
    <property type="match status" value="1"/>
</dbReference>
<accession>G7WE57</accession>
<sequence>MYRRIVVPVDSSALSRRALEYALELCKGTGAELTVVYINPIIPSWYGGSIPERCFTLLEAIGTEESLNNLLSDLDVKSLSISKKTAAGNPVTLIIGMAKEEKANLIVMGSRGFNWLTGLLLGSVSQWVIKYAPCPVLIVK</sequence>
<dbReference type="HOGENOM" id="CLU_049301_16_2_9"/>
<keyword evidence="4" id="KW-1185">Reference proteome</keyword>
<dbReference type="CDD" id="cd00293">
    <property type="entry name" value="USP-like"/>
    <property type="match status" value="1"/>
</dbReference>